<dbReference type="OrthoDB" id="4062651at2759"/>
<feature type="region of interest" description="Disordered" evidence="1">
    <location>
        <begin position="1"/>
        <end position="41"/>
    </location>
</feature>
<accession>A0A2T2N734</accession>
<dbReference type="Proteomes" id="UP000240883">
    <property type="component" value="Unassembled WGS sequence"/>
</dbReference>
<evidence type="ECO:0000259" key="2">
    <source>
        <dbReference type="PROSITE" id="PS50011"/>
    </source>
</evidence>
<dbReference type="SMART" id="SM00220">
    <property type="entry name" value="S_TKc"/>
    <property type="match status" value="1"/>
</dbReference>
<dbReference type="Gene3D" id="1.10.510.10">
    <property type="entry name" value="Transferase(Phosphotransferase) domain 1"/>
    <property type="match status" value="1"/>
</dbReference>
<organism evidence="3 4">
    <name type="scientific">Corynespora cassiicola Philippines</name>
    <dbReference type="NCBI Taxonomy" id="1448308"/>
    <lineage>
        <taxon>Eukaryota</taxon>
        <taxon>Fungi</taxon>
        <taxon>Dikarya</taxon>
        <taxon>Ascomycota</taxon>
        <taxon>Pezizomycotina</taxon>
        <taxon>Dothideomycetes</taxon>
        <taxon>Pleosporomycetidae</taxon>
        <taxon>Pleosporales</taxon>
        <taxon>Corynesporascaceae</taxon>
        <taxon>Corynespora</taxon>
    </lineage>
</organism>
<name>A0A2T2N734_CORCC</name>
<proteinExistence type="predicted"/>
<dbReference type="STRING" id="1448308.A0A2T2N734"/>
<gene>
    <name evidence="3" type="ORF">BS50DRAFT_578631</name>
</gene>
<keyword evidence="3" id="KW-0418">Kinase</keyword>
<dbReference type="GO" id="GO:0004674">
    <property type="term" value="F:protein serine/threonine kinase activity"/>
    <property type="evidence" value="ECO:0007669"/>
    <property type="project" value="TreeGrafter"/>
</dbReference>
<dbReference type="Gene3D" id="3.30.200.20">
    <property type="entry name" value="Phosphorylase Kinase, domain 1"/>
    <property type="match status" value="1"/>
</dbReference>
<dbReference type="PANTHER" id="PTHR24359:SF1">
    <property type="entry name" value="INHIBITOR OF NUCLEAR FACTOR KAPPA-B KINASE EPSILON SUBUNIT HOMOLOG 1-RELATED"/>
    <property type="match status" value="1"/>
</dbReference>
<keyword evidence="4" id="KW-1185">Reference proteome</keyword>
<keyword evidence="3" id="KW-0808">Transferase</keyword>
<dbReference type="PROSITE" id="PS50011">
    <property type="entry name" value="PROTEIN_KINASE_DOM"/>
    <property type="match status" value="1"/>
</dbReference>
<feature type="domain" description="Protein kinase" evidence="2">
    <location>
        <begin position="237"/>
        <end position="552"/>
    </location>
</feature>
<dbReference type="InterPro" id="IPR000719">
    <property type="entry name" value="Prot_kinase_dom"/>
</dbReference>
<evidence type="ECO:0000256" key="1">
    <source>
        <dbReference type="SAM" id="MobiDB-lite"/>
    </source>
</evidence>
<dbReference type="AlphaFoldDB" id="A0A2T2N734"/>
<feature type="compositionally biased region" description="Basic and acidic residues" evidence="1">
    <location>
        <begin position="29"/>
        <end position="38"/>
    </location>
</feature>
<dbReference type="GO" id="GO:0005524">
    <property type="term" value="F:ATP binding"/>
    <property type="evidence" value="ECO:0007669"/>
    <property type="project" value="InterPro"/>
</dbReference>
<reference evidence="3 4" key="1">
    <citation type="journal article" date="2018" name="Front. Microbiol.">
        <title>Genome-Wide Analysis of Corynespora cassiicola Leaf Fall Disease Putative Effectors.</title>
        <authorList>
            <person name="Lopez D."/>
            <person name="Ribeiro S."/>
            <person name="Label P."/>
            <person name="Fumanal B."/>
            <person name="Venisse J.S."/>
            <person name="Kohler A."/>
            <person name="de Oliveira R.R."/>
            <person name="Labutti K."/>
            <person name="Lipzen A."/>
            <person name="Lail K."/>
            <person name="Bauer D."/>
            <person name="Ohm R.A."/>
            <person name="Barry K.W."/>
            <person name="Spatafora J."/>
            <person name="Grigoriev I.V."/>
            <person name="Martin F.M."/>
            <person name="Pujade-Renaud V."/>
        </authorList>
    </citation>
    <scope>NUCLEOTIDE SEQUENCE [LARGE SCALE GENOMIC DNA]</scope>
    <source>
        <strain evidence="3 4">Philippines</strain>
    </source>
</reference>
<evidence type="ECO:0000313" key="4">
    <source>
        <dbReference type="Proteomes" id="UP000240883"/>
    </source>
</evidence>
<sequence length="569" mass="63826">MGERADDGQDAPMDLENTENETSESSSGTKDHSHKSLDDSGWDWLPEVDFLPFKKRFPLDSALLELPPTPVIRPNSEAGGLVSSRTYTTRNIPALTSHAESANHMDGISPPSVYHSPASFFNTPGSMMNFYSPASFMSTPGSYYSAAPYPGPTDPSSYYAPAPYPGSMDPGFSPLNEIAEEPPIAPTILHQTVVGRLSADYKSELHIRGLVPTIEDEKNWSGRGQNVEFQPQEQVPLQLLSHLGSSPSTSVDKVLCMRIALARKMMRCDRKFKVQDAMREVEHLHKLRHSHIIQLVGTYLQGRNFAILMYPAADCHLGTFLQDTEDLKGTFDHMVTQSGSLERRLSFLLKSINCLASVLCFIHNHTTKHMDIKPANILVRELPHDSCVEYHIYIADFGISRSFEPGDHSQTETRTPFTPRYCAPEVYDYQAHGRSADIFSLGCVFSEILTVISGSDLENFHDFLSESLDSSYHNNVDRLHDWLTNKLIVTRSYEYFWSPGISGLGKIVVGMTQHNPARRCTAEFLKKRLVKELGKLDGLDTSCCGLPPEPYVSYRTERLLLRELRTRQC</sequence>
<dbReference type="InterPro" id="IPR011009">
    <property type="entry name" value="Kinase-like_dom_sf"/>
</dbReference>
<protein>
    <submittedName>
        <fullName evidence="3">Kinase-like protein</fullName>
    </submittedName>
</protein>
<dbReference type="CDD" id="cd00180">
    <property type="entry name" value="PKc"/>
    <property type="match status" value="1"/>
</dbReference>
<dbReference type="PANTHER" id="PTHR24359">
    <property type="entry name" value="SERINE/THREONINE-PROTEIN KINASE SBK1"/>
    <property type="match status" value="1"/>
</dbReference>
<evidence type="ECO:0000313" key="3">
    <source>
        <dbReference type="EMBL" id="PSN61247.1"/>
    </source>
</evidence>
<dbReference type="SUPFAM" id="SSF56112">
    <property type="entry name" value="Protein kinase-like (PK-like)"/>
    <property type="match status" value="1"/>
</dbReference>
<dbReference type="Pfam" id="PF00069">
    <property type="entry name" value="Pkinase"/>
    <property type="match status" value="1"/>
</dbReference>
<dbReference type="EMBL" id="KZ678145">
    <property type="protein sequence ID" value="PSN61247.1"/>
    <property type="molecule type" value="Genomic_DNA"/>
</dbReference>